<gene>
    <name evidence="2" type="ORF">DC53_00100</name>
</gene>
<dbReference type="InterPro" id="IPR037053">
    <property type="entry name" value="Phage_tail_collar_dom_sf"/>
</dbReference>
<dbReference type="AlphaFoldDB" id="A0ABD3YEC9"/>
<dbReference type="SUPFAM" id="SSF88874">
    <property type="entry name" value="Receptor-binding domain of short tail fibre protein gp12"/>
    <property type="match status" value="1"/>
</dbReference>
<sequence>MADPFTSEIRPFAFNFAPENWAFCNGQEIQATQNAALFALLGTQFGGNGVSNFKLPDLRGRTPIGQGIMKSEPSRLFTAGDQYGVENVTISVAEMAGHSHSVQATSTEAVSIPAFTDRVFASSKDLKGTATEPFTYNSAVNLTGLAQDVVSSAGGGQSHTNIQPLLALNFCIALDGIFPARN</sequence>
<evidence type="ECO:0000259" key="1">
    <source>
        <dbReference type="Pfam" id="PF07484"/>
    </source>
</evidence>
<comment type="caution">
    <text evidence="2">The sequence shown here is derived from an EMBL/GenBank/DDBJ whole genome shotgun (WGS) entry which is preliminary data.</text>
</comment>
<dbReference type="Pfam" id="PF07484">
    <property type="entry name" value="Collar"/>
    <property type="match status" value="1"/>
</dbReference>
<feature type="domain" description="Phage tail collar" evidence="1">
    <location>
        <begin position="8"/>
        <end position="63"/>
    </location>
</feature>
<evidence type="ECO:0000313" key="3">
    <source>
        <dbReference type="Proteomes" id="UP000027154"/>
    </source>
</evidence>
<name>A0ABD3YEC9_9GAMM</name>
<dbReference type="InterPro" id="IPR011083">
    <property type="entry name" value="Phage_tail_collar_dom"/>
</dbReference>
<dbReference type="RefSeq" id="WP_007377728.1">
    <property type="nucleotide sequence ID" value="NZ_JJNZ01000001.1"/>
</dbReference>
<proteinExistence type="predicted"/>
<organism evidence="2 3">
    <name type="scientific">Pseudoalteromonas fuliginea</name>
    <dbReference type="NCBI Taxonomy" id="1872678"/>
    <lineage>
        <taxon>Bacteria</taxon>
        <taxon>Pseudomonadati</taxon>
        <taxon>Pseudomonadota</taxon>
        <taxon>Gammaproteobacteria</taxon>
        <taxon>Alteromonadales</taxon>
        <taxon>Pseudoalteromonadaceae</taxon>
        <taxon>Pseudoalteromonas</taxon>
    </lineage>
</organism>
<protein>
    <submittedName>
        <fullName evidence="2">Microcystin-dependent protein</fullName>
    </submittedName>
</protein>
<accession>A0ABD3YEC9</accession>
<reference evidence="2 3" key="1">
    <citation type="submission" date="2014-04" db="EMBL/GenBank/DDBJ databases">
        <title>Pseudoalteromonas galatheae sp. nov., isolated from a deep-sea polychaete near Canal Concepcion, Chile.</title>
        <authorList>
            <person name="Machado H.R."/>
            <person name="Gram L."/>
            <person name="Vynne N.G."/>
        </authorList>
    </citation>
    <scope>NUCLEOTIDE SEQUENCE [LARGE SCALE GENOMIC DNA]</scope>
    <source>
        <strain evidence="2 3">KMM216</strain>
    </source>
</reference>
<dbReference type="EMBL" id="JJNZ01000001">
    <property type="protein sequence ID" value="KDC53640.1"/>
    <property type="molecule type" value="Genomic_DNA"/>
</dbReference>
<evidence type="ECO:0000313" key="2">
    <source>
        <dbReference type="EMBL" id="KDC53640.1"/>
    </source>
</evidence>
<dbReference type="Gene3D" id="3.90.1340.10">
    <property type="entry name" value="Phage tail collar domain"/>
    <property type="match status" value="1"/>
</dbReference>
<dbReference type="Proteomes" id="UP000027154">
    <property type="component" value="Unassembled WGS sequence"/>
</dbReference>